<evidence type="ECO:0000313" key="3">
    <source>
        <dbReference type="EMBL" id="CAD7442978.1"/>
    </source>
</evidence>
<feature type="compositionally biased region" description="Acidic residues" evidence="1">
    <location>
        <begin position="306"/>
        <end position="316"/>
    </location>
</feature>
<feature type="region of interest" description="Disordered" evidence="1">
    <location>
        <begin position="702"/>
        <end position="767"/>
    </location>
</feature>
<feature type="region of interest" description="Disordered" evidence="1">
    <location>
        <begin position="1"/>
        <end position="111"/>
    </location>
</feature>
<dbReference type="EMBL" id="OD565933">
    <property type="protein sequence ID" value="CAD7442978.1"/>
    <property type="molecule type" value="Genomic_DNA"/>
</dbReference>
<feature type="compositionally biased region" description="Basic and acidic residues" evidence="1">
    <location>
        <begin position="984"/>
        <end position="993"/>
    </location>
</feature>
<name>A0A7R9EZF6_9NEOP</name>
<dbReference type="InterPro" id="IPR003124">
    <property type="entry name" value="WH2_dom"/>
</dbReference>
<feature type="region of interest" description="Disordered" evidence="1">
    <location>
        <begin position="1091"/>
        <end position="1116"/>
    </location>
</feature>
<feature type="compositionally biased region" description="Basic and acidic residues" evidence="1">
    <location>
        <begin position="317"/>
        <end position="326"/>
    </location>
</feature>
<organism evidence="3">
    <name type="scientific">Timema bartmani</name>
    <dbReference type="NCBI Taxonomy" id="61472"/>
    <lineage>
        <taxon>Eukaryota</taxon>
        <taxon>Metazoa</taxon>
        <taxon>Ecdysozoa</taxon>
        <taxon>Arthropoda</taxon>
        <taxon>Hexapoda</taxon>
        <taxon>Insecta</taxon>
        <taxon>Pterygota</taxon>
        <taxon>Neoptera</taxon>
        <taxon>Polyneoptera</taxon>
        <taxon>Phasmatodea</taxon>
        <taxon>Timematodea</taxon>
        <taxon>Timematoidea</taxon>
        <taxon>Timematidae</taxon>
        <taxon>Timema</taxon>
    </lineage>
</organism>
<evidence type="ECO:0000259" key="2">
    <source>
        <dbReference type="PROSITE" id="PS51082"/>
    </source>
</evidence>
<sequence length="1297" mass="142730">MPLKPVSGYAPPNPKPRRRPQQADSIGAFPRPIPRPRKLSIDLIESTEGSQTSEIVKTDELDYGMQEDLNDIKFVESNQNNDDTPDKESKEDTNNEEYNSFVENPPRDYTGGKELKIITKTKRDPKFDTFGLKSPTFQKSRKKWNFTDEQTLEHLSNVSIDGDYMVEETDTIFVVGSMVDNSEAEVFSPLSRPDVEPTFTRPNFRKSPTDSELEPQILRRSLNRDGRFPSSPKQWRDRKLDPTGSATSLRSMGEMPNFLGALANIGRWNNIEALHTAKEASPGWVLGDDDSGACQSSGVHLQLEGDSQEEDAAADDELPHEPDSRPAVRHQRVSSKQELPRSSSSSQKPPGTPSVSPAALPPPDLVPQAAASSAEGPLDVIDWEYQLPAPPTAFRDTNSPALVEGETVVLADTGVFREEVTESSLDSGDFSLQDGDSFHPTRIHSRNLEQTRKEFAINGLEFDIQREGSFTKISRVNPLFDAQQFEIDSQRIDQPKSQSKVSDIGTLTKDKPKTADTIPQEIIRDEPHIQKDASRSSSNVSIHRPTIVLESNQSGQLSNFKITTYQMPREPDTLFEGEKEIFKKPLPVSNRSHRYGSVGSVSSFLSGDGLYCDLEGKKFTSYAALGYDSRPIRTKSVGNLAAEVAVESERRDARLLKLASQQNVNEDLKTPLLDETHLQQGHRQKDLSLQSLQVLRNILPQLTPQTPSEDSKSEDTDIRPVGDVTRREEEKVAQQDTEFPISQESCSSPIHEPTALTPAPEKESSAEKFYTYQGPPSINLSSWSERPKVKVDIKADSDYRIGRGKDTHVETPKTESAREVPRAEAKLDVRRSCVNSADGSQILKEVAPPESSPPPTKVESTPLTMRLVSHNSVSSSKKSLSTSQILESIARENPLVVGATAKEPTLVHVIPSFLSPAQRADPSRVPIVRAVELKKPYKQQLQDNDSNLNVSINIVRKNEELLVNNSNNNNNGYISRTISSTNQSKEENPRTDSDSFTGVNSLAKKFSSGVPLRSNALGPKPFQPRAVSSYEFNNKDINKVYLNDNLQKTQGGHNILVKSSSTSNVSGPNVTVTSYDGSRRFTSVVGINKTLGPPPHGVAKTTEGASTQNIHQRPSGSSIVKVNGFTGARQPFMPVVKGFQFTPQGSDASTVSVKVEQQPLSTEVNAPKVRIQRSESAAYKSARNQNSVSINQTGYGSTERSIGNEASVKIQPGWRTGGVIQPKLSRSVSNASSVPPPPPPLMSGVVLRKTPQSRPKSFSFANPRDELMDAIRSHGGRERLRKVGSSGHSSLNVILKV</sequence>
<feature type="compositionally biased region" description="Polar residues" evidence="1">
    <location>
        <begin position="334"/>
        <end position="355"/>
    </location>
</feature>
<feature type="compositionally biased region" description="Basic and acidic residues" evidence="1">
    <location>
        <begin position="522"/>
        <end position="534"/>
    </location>
</feature>
<feature type="compositionally biased region" description="Basic and acidic residues" evidence="1">
    <location>
        <begin position="709"/>
        <end position="733"/>
    </location>
</feature>
<gene>
    <name evidence="3" type="ORF">TBIB3V08_LOCUS5391</name>
</gene>
<feature type="compositionally biased region" description="Polar residues" evidence="1">
    <location>
        <begin position="734"/>
        <end position="748"/>
    </location>
</feature>
<dbReference type="GO" id="GO:0003779">
    <property type="term" value="F:actin binding"/>
    <property type="evidence" value="ECO:0007669"/>
    <property type="project" value="InterPro"/>
</dbReference>
<reference evidence="3" key="1">
    <citation type="submission" date="2020-11" db="EMBL/GenBank/DDBJ databases">
        <authorList>
            <person name="Tran Van P."/>
        </authorList>
    </citation>
    <scope>NUCLEOTIDE SEQUENCE</scope>
</reference>
<feature type="region of interest" description="Disordered" evidence="1">
    <location>
        <begin position="979"/>
        <end position="998"/>
    </location>
</feature>
<feature type="domain" description="WH2" evidence="2">
    <location>
        <begin position="1263"/>
        <end position="1283"/>
    </location>
</feature>
<protein>
    <recommendedName>
        <fullName evidence="2">WH2 domain-containing protein</fullName>
    </recommendedName>
</protein>
<dbReference type="PROSITE" id="PS51082">
    <property type="entry name" value="WH2"/>
    <property type="match status" value="1"/>
</dbReference>
<feature type="region of interest" description="Disordered" evidence="1">
    <location>
        <begin position="803"/>
        <end position="824"/>
    </location>
</feature>
<feature type="region of interest" description="Disordered" evidence="1">
    <location>
        <begin position="491"/>
        <end position="542"/>
    </location>
</feature>
<feature type="region of interest" description="Disordered" evidence="1">
    <location>
        <begin position="189"/>
        <end position="252"/>
    </location>
</feature>
<feature type="region of interest" description="Disordered" evidence="1">
    <location>
        <begin position="303"/>
        <end position="373"/>
    </location>
</feature>
<feature type="region of interest" description="Disordered" evidence="1">
    <location>
        <begin position="840"/>
        <end position="861"/>
    </location>
</feature>
<evidence type="ECO:0000256" key="1">
    <source>
        <dbReference type="SAM" id="MobiDB-lite"/>
    </source>
</evidence>
<proteinExistence type="predicted"/>
<accession>A0A7R9EZF6</accession>
<feature type="compositionally biased region" description="Basic and acidic residues" evidence="1">
    <location>
        <begin position="84"/>
        <end position="93"/>
    </location>
</feature>
<feature type="compositionally biased region" description="Polar residues" evidence="1">
    <location>
        <begin position="1103"/>
        <end position="1116"/>
    </location>
</feature>